<reference evidence="1 2" key="1">
    <citation type="submission" date="2023-07" db="EMBL/GenBank/DDBJ databases">
        <title>Sorghum-associated microbial communities from plants grown in Nebraska, USA.</title>
        <authorList>
            <person name="Schachtman D."/>
        </authorList>
    </citation>
    <scope>NUCLEOTIDE SEQUENCE [LARGE SCALE GENOMIC DNA]</scope>
    <source>
        <strain evidence="1 2">4138</strain>
    </source>
</reference>
<dbReference type="RefSeq" id="WP_310273447.1">
    <property type="nucleotide sequence ID" value="NZ_JAVDWR010000001.1"/>
</dbReference>
<proteinExistence type="predicted"/>
<evidence type="ECO:0008006" key="3">
    <source>
        <dbReference type="Google" id="ProtNLM"/>
    </source>
</evidence>
<dbReference type="Gene3D" id="1.20.120.330">
    <property type="entry name" value="Nucleotidyltransferases domain 2"/>
    <property type="match status" value="1"/>
</dbReference>
<keyword evidence="2" id="KW-1185">Reference proteome</keyword>
<dbReference type="EMBL" id="JAVDWR010000001">
    <property type="protein sequence ID" value="MDR7119159.1"/>
    <property type="molecule type" value="Genomic_DNA"/>
</dbReference>
<evidence type="ECO:0000313" key="1">
    <source>
        <dbReference type="EMBL" id="MDR7119159.1"/>
    </source>
</evidence>
<gene>
    <name evidence="1" type="ORF">J2W69_000074</name>
</gene>
<protein>
    <recommendedName>
        <fullName evidence="3">Nucleotidyltransferase substrate binding protein, HI0074 family</fullName>
    </recommendedName>
</protein>
<accession>A0ABU1VTV5</accession>
<name>A0ABU1VTV5_9GAMM</name>
<comment type="caution">
    <text evidence="1">The sequence shown here is derived from an EMBL/GenBank/DDBJ whole genome shotgun (WGS) entry which is preliminary data.</text>
</comment>
<dbReference type="Proteomes" id="UP001257909">
    <property type="component" value="Unassembled WGS sequence"/>
</dbReference>
<sequence>MNRQVFEGIQAICDTHARHLSWAMQQLEQLQPFTPELLSGLEPVQLAIFDQFIIRFSKLQDAMGMKLLPAVLELSFDDSSPAFIDKLNKLEKLGALSSTTQWLKFREMRNQFSHDYPDDPQIQCALLVKGFAMAADLLGELRRVESYSAQFL</sequence>
<dbReference type="SUPFAM" id="SSF81593">
    <property type="entry name" value="Nucleotidyltransferase substrate binding subunit/domain"/>
    <property type="match status" value="1"/>
</dbReference>
<organism evidence="1 2">
    <name type="scientific">Rheinheimera soli</name>
    <dbReference type="NCBI Taxonomy" id="443616"/>
    <lineage>
        <taxon>Bacteria</taxon>
        <taxon>Pseudomonadati</taxon>
        <taxon>Pseudomonadota</taxon>
        <taxon>Gammaproteobacteria</taxon>
        <taxon>Chromatiales</taxon>
        <taxon>Chromatiaceae</taxon>
        <taxon>Rheinheimera</taxon>
    </lineage>
</organism>
<evidence type="ECO:0000313" key="2">
    <source>
        <dbReference type="Proteomes" id="UP001257909"/>
    </source>
</evidence>